<keyword evidence="3" id="KW-0645">Protease</keyword>
<protein>
    <submittedName>
        <fullName evidence="7">Cytosol aminopeptidase family protein</fullName>
    </submittedName>
</protein>
<dbReference type="Proteomes" id="UP000295361">
    <property type="component" value="Unassembled WGS sequence"/>
</dbReference>
<evidence type="ECO:0000256" key="1">
    <source>
        <dbReference type="ARBA" id="ARBA00009528"/>
    </source>
</evidence>
<evidence type="ECO:0000256" key="3">
    <source>
        <dbReference type="ARBA" id="ARBA00022670"/>
    </source>
</evidence>
<keyword evidence="2 7" id="KW-0031">Aminopeptidase</keyword>
<organism evidence="7 8">
    <name type="scientific">Roseateles toxinivorans</name>
    <dbReference type="NCBI Taxonomy" id="270368"/>
    <lineage>
        <taxon>Bacteria</taxon>
        <taxon>Pseudomonadati</taxon>
        <taxon>Pseudomonadota</taxon>
        <taxon>Betaproteobacteria</taxon>
        <taxon>Burkholderiales</taxon>
        <taxon>Sphaerotilaceae</taxon>
        <taxon>Roseateles</taxon>
    </lineage>
</organism>
<keyword evidence="8" id="KW-1185">Reference proteome</keyword>
<dbReference type="Pfam" id="PF00883">
    <property type="entry name" value="Peptidase_M17"/>
    <property type="match status" value="1"/>
</dbReference>
<dbReference type="SUPFAM" id="SSF53187">
    <property type="entry name" value="Zn-dependent exopeptidases"/>
    <property type="match status" value="1"/>
</dbReference>
<evidence type="ECO:0000313" key="8">
    <source>
        <dbReference type="Proteomes" id="UP000295361"/>
    </source>
</evidence>
<dbReference type="GO" id="GO:0070006">
    <property type="term" value="F:metalloaminopeptidase activity"/>
    <property type="evidence" value="ECO:0007669"/>
    <property type="project" value="InterPro"/>
</dbReference>
<dbReference type="Gene3D" id="3.40.630.10">
    <property type="entry name" value="Zn peptidases"/>
    <property type="match status" value="1"/>
</dbReference>
<keyword evidence="4" id="KW-0378">Hydrolase</keyword>
<dbReference type="GO" id="GO:0005737">
    <property type="term" value="C:cytoplasm"/>
    <property type="evidence" value="ECO:0007669"/>
    <property type="project" value="InterPro"/>
</dbReference>
<sequence length="195" mass="21071">MSEPNDHRAIGPAAYRQNEVVRAANGTAIEIAHTDAEGRIVLADTLTLASRDAPALILDYATLTGACTAALSSRMSGVFTNRPQWVPALIRSGQDSGERVWPFPLPLDYEEAIKSEVADIRQCALEAEADHILAAVFLRRFLVGDPAWIHIDLSSGKHKGGLAHVPTDVTGFGVRYTLNLLLDQLLLDQHLPASA</sequence>
<accession>A0A4R6QK07</accession>
<dbReference type="AlphaFoldDB" id="A0A4R6QK07"/>
<evidence type="ECO:0000256" key="2">
    <source>
        <dbReference type="ARBA" id="ARBA00022438"/>
    </source>
</evidence>
<gene>
    <name evidence="7" type="ORF">DES47_10981</name>
</gene>
<name>A0A4R6QK07_9BURK</name>
<comment type="caution">
    <text evidence="7">The sequence shown here is derived from an EMBL/GenBank/DDBJ whole genome shotgun (WGS) entry which is preliminary data.</text>
</comment>
<dbReference type="PANTHER" id="PTHR11963:SF23">
    <property type="entry name" value="CYTOSOL AMINOPEPTIDASE"/>
    <property type="match status" value="1"/>
</dbReference>
<comment type="similarity">
    <text evidence="1">Belongs to the peptidase M17 family.</text>
</comment>
<evidence type="ECO:0000313" key="7">
    <source>
        <dbReference type="EMBL" id="TDP62101.1"/>
    </source>
</evidence>
<proteinExistence type="inferred from homology"/>
<feature type="domain" description="Cytosol aminopeptidase" evidence="6">
    <location>
        <begin position="9"/>
        <end position="176"/>
    </location>
</feature>
<evidence type="ECO:0000259" key="6">
    <source>
        <dbReference type="Pfam" id="PF00883"/>
    </source>
</evidence>
<dbReference type="InterPro" id="IPR000819">
    <property type="entry name" value="Peptidase_M17_C"/>
</dbReference>
<evidence type="ECO:0000256" key="4">
    <source>
        <dbReference type="ARBA" id="ARBA00022801"/>
    </source>
</evidence>
<dbReference type="PRINTS" id="PR00481">
    <property type="entry name" value="LAMNOPPTDASE"/>
</dbReference>
<dbReference type="EMBL" id="SNXS01000009">
    <property type="protein sequence ID" value="TDP62101.1"/>
    <property type="molecule type" value="Genomic_DNA"/>
</dbReference>
<dbReference type="PANTHER" id="PTHR11963">
    <property type="entry name" value="LEUCINE AMINOPEPTIDASE-RELATED"/>
    <property type="match status" value="1"/>
</dbReference>
<keyword evidence="5" id="KW-0464">Manganese</keyword>
<dbReference type="InterPro" id="IPR011356">
    <property type="entry name" value="Leucine_aapep/pepB"/>
</dbReference>
<dbReference type="GO" id="GO:0006508">
    <property type="term" value="P:proteolysis"/>
    <property type="evidence" value="ECO:0007669"/>
    <property type="project" value="UniProtKB-KW"/>
</dbReference>
<reference evidence="7 8" key="1">
    <citation type="submission" date="2019-03" db="EMBL/GenBank/DDBJ databases">
        <title>Genomic Encyclopedia of Type Strains, Phase IV (KMG-IV): sequencing the most valuable type-strain genomes for metagenomic binning, comparative biology and taxonomic classification.</title>
        <authorList>
            <person name="Goeker M."/>
        </authorList>
    </citation>
    <scope>NUCLEOTIDE SEQUENCE [LARGE SCALE GENOMIC DNA]</scope>
    <source>
        <strain evidence="7 8">DSM 16998</strain>
    </source>
</reference>
<dbReference type="InParanoid" id="A0A4R6QK07"/>
<dbReference type="RefSeq" id="WP_208115104.1">
    <property type="nucleotide sequence ID" value="NZ_SNXS01000009.1"/>
</dbReference>
<evidence type="ECO:0000256" key="5">
    <source>
        <dbReference type="ARBA" id="ARBA00023211"/>
    </source>
</evidence>
<dbReference type="GO" id="GO:0030145">
    <property type="term" value="F:manganese ion binding"/>
    <property type="evidence" value="ECO:0007669"/>
    <property type="project" value="InterPro"/>
</dbReference>